<evidence type="ECO:0000256" key="3">
    <source>
        <dbReference type="ARBA" id="ARBA00022605"/>
    </source>
</evidence>
<dbReference type="GO" id="GO:0042450">
    <property type="term" value="P:L-arginine biosynthetic process via ornithine"/>
    <property type="evidence" value="ECO:0007669"/>
    <property type="project" value="UniProtKB-UniRule"/>
</dbReference>
<dbReference type="PRINTS" id="PR00474">
    <property type="entry name" value="GLU5KINASE"/>
</dbReference>
<dbReference type="UniPathway" id="UPA00068">
    <property type="reaction ID" value="UER00107"/>
</dbReference>
<dbReference type="Proteomes" id="UP000241639">
    <property type="component" value="Unassembled WGS sequence"/>
</dbReference>
<dbReference type="GO" id="GO:0003991">
    <property type="term" value="F:acetylglutamate kinase activity"/>
    <property type="evidence" value="ECO:0007669"/>
    <property type="project" value="UniProtKB-UniRule"/>
</dbReference>
<dbReference type="InterPro" id="IPR036393">
    <property type="entry name" value="AceGlu_kinase-like_sf"/>
</dbReference>
<keyword evidence="4 9" id="KW-0808">Transferase</keyword>
<feature type="binding site" evidence="9">
    <location>
        <position position="156"/>
    </location>
    <ligand>
        <name>substrate</name>
    </ligand>
</feature>
<dbReference type="SUPFAM" id="SSF53633">
    <property type="entry name" value="Carbamate kinase-like"/>
    <property type="match status" value="1"/>
</dbReference>
<dbReference type="CDD" id="cd04238">
    <property type="entry name" value="AAK_NAGK-like"/>
    <property type="match status" value="1"/>
</dbReference>
<comment type="subcellular location">
    <subcellularLocation>
        <location evidence="9">Cytoplasm</location>
    </subcellularLocation>
</comment>
<comment type="catalytic activity">
    <reaction evidence="8 9">
        <text>N-acetyl-L-glutamate + ATP = N-acetyl-L-glutamyl 5-phosphate + ADP</text>
        <dbReference type="Rhea" id="RHEA:14629"/>
        <dbReference type="ChEBI" id="CHEBI:30616"/>
        <dbReference type="ChEBI" id="CHEBI:44337"/>
        <dbReference type="ChEBI" id="CHEBI:57936"/>
        <dbReference type="ChEBI" id="CHEBI:456216"/>
        <dbReference type="EC" id="2.7.2.8"/>
    </reaction>
</comment>
<dbReference type="Pfam" id="PF00696">
    <property type="entry name" value="AA_kinase"/>
    <property type="match status" value="1"/>
</dbReference>
<evidence type="ECO:0000256" key="9">
    <source>
        <dbReference type="HAMAP-Rule" id="MF_00082"/>
    </source>
</evidence>
<evidence type="ECO:0000313" key="13">
    <source>
        <dbReference type="Proteomes" id="UP000241639"/>
    </source>
</evidence>
<dbReference type="FunFam" id="3.40.1160.10:FF:000004">
    <property type="entry name" value="Acetylglutamate kinase"/>
    <property type="match status" value="1"/>
</dbReference>
<protein>
    <recommendedName>
        <fullName evidence="9">Acetylglutamate kinase</fullName>
        <ecNumber evidence="9">2.7.2.8</ecNumber>
    </recommendedName>
    <alternativeName>
        <fullName evidence="9">N-acetyl-L-glutamate 5-phosphotransferase</fullName>
    </alternativeName>
    <alternativeName>
        <fullName evidence="9">NAG kinase</fullName>
        <shortName evidence="9">NAGK</shortName>
    </alternativeName>
</protein>
<name>A0A2T4Z479_9BACL</name>
<evidence type="ECO:0000313" key="12">
    <source>
        <dbReference type="EMBL" id="PTM56684.1"/>
    </source>
</evidence>
<evidence type="ECO:0000256" key="5">
    <source>
        <dbReference type="ARBA" id="ARBA00022741"/>
    </source>
</evidence>
<proteinExistence type="inferred from homology"/>
<comment type="caution">
    <text evidence="12">The sequence shown here is derived from an EMBL/GenBank/DDBJ whole genome shotgun (WGS) entry which is preliminary data.</text>
</comment>
<comment type="pathway">
    <text evidence="1 9">Amino-acid biosynthesis; L-arginine biosynthesis; N(2)-acetyl-L-ornithine from L-glutamate: step 2/4.</text>
</comment>
<gene>
    <name evidence="9" type="primary">argB</name>
    <name evidence="12" type="ORF">C8J48_3009</name>
</gene>
<dbReference type="EC" id="2.7.2.8" evidence="9"/>
<dbReference type="GO" id="GO:0005524">
    <property type="term" value="F:ATP binding"/>
    <property type="evidence" value="ECO:0007669"/>
    <property type="project" value="UniProtKB-UniRule"/>
</dbReference>
<dbReference type="EMBL" id="PZZP01000002">
    <property type="protein sequence ID" value="PTM56684.1"/>
    <property type="molecule type" value="Genomic_DNA"/>
</dbReference>
<reference evidence="12 13" key="1">
    <citation type="submission" date="2018-04" db="EMBL/GenBank/DDBJ databases">
        <title>Genomic Encyclopedia of Archaeal and Bacterial Type Strains, Phase II (KMG-II): from individual species to whole genera.</title>
        <authorList>
            <person name="Goeker M."/>
        </authorList>
    </citation>
    <scope>NUCLEOTIDE SEQUENCE [LARGE SCALE GENOMIC DNA]</scope>
    <source>
        <strain evidence="12 13">DSM 45169</strain>
    </source>
</reference>
<feature type="binding site" evidence="9">
    <location>
        <begin position="42"/>
        <end position="43"/>
    </location>
    <ligand>
        <name>substrate</name>
    </ligand>
</feature>
<dbReference type="HAMAP" id="MF_00082">
    <property type="entry name" value="ArgB"/>
    <property type="match status" value="1"/>
</dbReference>
<evidence type="ECO:0000256" key="6">
    <source>
        <dbReference type="ARBA" id="ARBA00022777"/>
    </source>
</evidence>
<dbReference type="Gene3D" id="3.40.1160.10">
    <property type="entry name" value="Acetylglutamate kinase-like"/>
    <property type="match status" value="1"/>
</dbReference>
<dbReference type="NCBIfam" id="TIGR00761">
    <property type="entry name" value="argB"/>
    <property type="match status" value="1"/>
</dbReference>
<evidence type="ECO:0000256" key="4">
    <source>
        <dbReference type="ARBA" id="ARBA00022679"/>
    </source>
</evidence>
<dbReference type="RefSeq" id="WP_245891241.1">
    <property type="nucleotide sequence ID" value="NZ_PZZP01000002.1"/>
</dbReference>
<dbReference type="AlphaFoldDB" id="A0A2T4Z479"/>
<accession>A0A2T4Z479</accession>
<dbReference type="InterPro" id="IPR037528">
    <property type="entry name" value="ArgB"/>
</dbReference>
<feature type="transmembrane region" description="Helical" evidence="10">
    <location>
        <begin position="22"/>
        <end position="43"/>
    </location>
</feature>
<comment type="similarity">
    <text evidence="9">Belongs to the acetylglutamate kinase family. ArgB subfamily.</text>
</comment>
<keyword evidence="2 9" id="KW-0055">Arginine biosynthesis</keyword>
<keyword evidence="13" id="KW-1185">Reference proteome</keyword>
<dbReference type="PANTHER" id="PTHR23342">
    <property type="entry name" value="N-ACETYLGLUTAMATE SYNTHASE"/>
    <property type="match status" value="1"/>
</dbReference>
<keyword evidence="10" id="KW-0812">Transmembrane</keyword>
<dbReference type="PIRSF" id="PIRSF000728">
    <property type="entry name" value="NAGK"/>
    <property type="match status" value="1"/>
</dbReference>
<dbReference type="PANTHER" id="PTHR23342:SF0">
    <property type="entry name" value="N-ACETYLGLUTAMATE SYNTHASE, MITOCHONDRIAL"/>
    <property type="match status" value="1"/>
</dbReference>
<evidence type="ECO:0000256" key="8">
    <source>
        <dbReference type="ARBA" id="ARBA00048141"/>
    </source>
</evidence>
<feature type="site" description="Transition state stabilizer" evidence="9">
    <location>
        <position position="9"/>
    </location>
</feature>
<feature type="domain" description="Aspartate/glutamate/uridylate kinase" evidence="11">
    <location>
        <begin position="4"/>
        <end position="238"/>
    </location>
</feature>
<evidence type="ECO:0000256" key="1">
    <source>
        <dbReference type="ARBA" id="ARBA00004828"/>
    </source>
</evidence>
<dbReference type="InterPro" id="IPR004662">
    <property type="entry name" value="AcgluKinase_fam"/>
</dbReference>
<keyword evidence="9" id="KW-0963">Cytoplasm</keyword>
<keyword evidence="7 9" id="KW-0067">ATP-binding</keyword>
<evidence type="ECO:0000259" key="11">
    <source>
        <dbReference type="Pfam" id="PF00696"/>
    </source>
</evidence>
<feature type="binding site" evidence="9">
    <location>
        <position position="64"/>
    </location>
    <ligand>
        <name>substrate</name>
    </ligand>
</feature>
<keyword evidence="3 9" id="KW-0028">Amino-acid biosynthesis</keyword>
<keyword evidence="5 9" id="KW-0547">Nucleotide-binding</keyword>
<organism evidence="12 13">
    <name type="scientific">Desmospora activa DSM 45169</name>
    <dbReference type="NCBI Taxonomy" id="1121389"/>
    <lineage>
        <taxon>Bacteria</taxon>
        <taxon>Bacillati</taxon>
        <taxon>Bacillota</taxon>
        <taxon>Bacilli</taxon>
        <taxon>Bacillales</taxon>
        <taxon>Thermoactinomycetaceae</taxon>
        <taxon>Desmospora</taxon>
    </lineage>
</organism>
<evidence type="ECO:0000256" key="10">
    <source>
        <dbReference type="SAM" id="Phobius"/>
    </source>
</evidence>
<feature type="site" description="Transition state stabilizer" evidence="9">
    <location>
        <position position="219"/>
    </location>
</feature>
<dbReference type="InterPro" id="IPR001048">
    <property type="entry name" value="Asp/Glu/Uridylate_kinase"/>
</dbReference>
<comment type="function">
    <text evidence="9">Catalyzes the ATP-dependent phosphorylation of N-acetyl-L-glutamate.</text>
</comment>
<keyword evidence="10" id="KW-0472">Membrane</keyword>
<sequence length="270" mass="28278">MQRKTVVIKAGGSVLERLHPTFFSGCASLLAAGVQIVIVHGGGPMIGRMQQKLGLTPQFVNGLRVTDDNSLEVVQMVLAGLLNKQLVTALEQAGAPAFGLSGVDRQLLKVKAKDPSLGWVGEVDSVRAEALHPLLSAGWVPVIASIGRDKEGHHYNVNADTVAAAIAQSLQAEQLWMVTDVPGIMADANGKGAVLPLLTPSQVRSMVAEGRISGGMIPKAEAALNGLTGSVQEVVILDGGAPLPRFDGEKEQGTIIRREEAKVDGVVSHL</sequence>
<dbReference type="InterPro" id="IPR001057">
    <property type="entry name" value="Glu/AcGlu_kinase"/>
</dbReference>
<evidence type="ECO:0000256" key="2">
    <source>
        <dbReference type="ARBA" id="ARBA00022571"/>
    </source>
</evidence>
<keyword evidence="10" id="KW-1133">Transmembrane helix</keyword>
<keyword evidence="6 9" id="KW-0418">Kinase</keyword>
<dbReference type="GO" id="GO:0005737">
    <property type="term" value="C:cytoplasm"/>
    <property type="evidence" value="ECO:0007669"/>
    <property type="project" value="UniProtKB-SubCell"/>
</dbReference>
<evidence type="ECO:0000256" key="7">
    <source>
        <dbReference type="ARBA" id="ARBA00022840"/>
    </source>
</evidence>